<reference evidence="2 3" key="1">
    <citation type="journal article" date="2021" name="Environ. Microbiol.">
        <title>Gene family expansions and transcriptome signatures uncover fungal adaptations to wood decay.</title>
        <authorList>
            <person name="Hage H."/>
            <person name="Miyauchi S."/>
            <person name="Viragh M."/>
            <person name="Drula E."/>
            <person name="Min B."/>
            <person name="Chaduli D."/>
            <person name="Navarro D."/>
            <person name="Favel A."/>
            <person name="Norest M."/>
            <person name="Lesage-Meessen L."/>
            <person name="Balint B."/>
            <person name="Merenyi Z."/>
            <person name="de Eugenio L."/>
            <person name="Morin E."/>
            <person name="Martinez A.T."/>
            <person name="Baldrian P."/>
            <person name="Stursova M."/>
            <person name="Martinez M.J."/>
            <person name="Novotny C."/>
            <person name="Magnuson J.K."/>
            <person name="Spatafora J.W."/>
            <person name="Maurice S."/>
            <person name="Pangilinan J."/>
            <person name="Andreopoulos W."/>
            <person name="LaButti K."/>
            <person name="Hundley H."/>
            <person name="Na H."/>
            <person name="Kuo A."/>
            <person name="Barry K."/>
            <person name="Lipzen A."/>
            <person name="Henrissat B."/>
            <person name="Riley R."/>
            <person name="Ahrendt S."/>
            <person name="Nagy L.G."/>
            <person name="Grigoriev I.V."/>
            <person name="Martin F."/>
            <person name="Rosso M.N."/>
        </authorList>
    </citation>
    <scope>NUCLEOTIDE SEQUENCE [LARGE SCALE GENOMIC DNA]</scope>
    <source>
        <strain evidence="2 3">CIRM-BRFM 1785</strain>
    </source>
</reference>
<proteinExistence type="predicted"/>
<feature type="compositionally biased region" description="Basic residues" evidence="1">
    <location>
        <begin position="7"/>
        <end position="17"/>
    </location>
</feature>
<accession>A0ABQ8K8H1</accession>
<dbReference type="EMBL" id="JADCUA010000019">
    <property type="protein sequence ID" value="KAH9833234.1"/>
    <property type="molecule type" value="Genomic_DNA"/>
</dbReference>
<feature type="region of interest" description="Disordered" evidence="1">
    <location>
        <begin position="1"/>
        <end position="40"/>
    </location>
</feature>
<keyword evidence="3" id="KW-1185">Reference proteome</keyword>
<name>A0ABQ8K8H1_9APHY</name>
<protein>
    <submittedName>
        <fullName evidence="2">Uncharacterized protein</fullName>
    </submittedName>
</protein>
<evidence type="ECO:0000313" key="3">
    <source>
        <dbReference type="Proteomes" id="UP000814176"/>
    </source>
</evidence>
<sequence>MQGKCPACKHGRRMQRTRKVEREQTAAVMSGGEVERGQAAGEQMLQRRPRAYANGSWTLKPDPPRVPGHAEDDIVMHQKEDALGFVGLKGCASSREFWWHLAADNECLWDRFPAVTSWDWTPGDDYEMRPSTAPPPTHPPARMHARPAHTIPLSTIACTHARTIPPRTIARAPV</sequence>
<evidence type="ECO:0000256" key="1">
    <source>
        <dbReference type="SAM" id="MobiDB-lite"/>
    </source>
</evidence>
<gene>
    <name evidence="2" type="ORF">C8Q71DRAFT_860502</name>
</gene>
<comment type="caution">
    <text evidence="2">The sequence shown here is derived from an EMBL/GenBank/DDBJ whole genome shotgun (WGS) entry which is preliminary data.</text>
</comment>
<organism evidence="2 3">
    <name type="scientific">Rhodofomes roseus</name>
    <dbReference type="NCBI Taxonomy" id="34475"/>
    <lineage>
        <taxon>Eukaryota</taxon>
        <taxon>Fungi</taxon>
        <taxon>Dikarya</taxon>
        <taxon>Basidiomycota</taxon>
        <taxon>Agaricomycotina</taxon>
        <taxon>Agaricomycetes</taxon>
        <taxon>Polyporales</taxon>
        <taxon>Rhodofomes</taxon>
    </lineage>
</organism>
<dbReference type="RefSeq" id="XP_047776000.1">
    <property type="nucleotide sequence ID" value="XM_047927808.1"/>
</dbReference>
<dbReference type="Proteomes" id="UP000814176">
    <property type="component" value="Unassembled WGS sequence"/>
</dbReference>
<dbReference type="GeneID" id="72008540"/>
<evidence type="ECO:0000313" key="2">
    <source>
        <dbReference type="EMBL" id="KAH9833234.1"/>
    </source>
</evidence>